<proteinExistence type="predicted"/>
<dbReference type="EMBL" id="QQXK01000009">
    <property type="protein sequence ID" value="RII42713.1"/>
    <property type="molecule type" value="Genomic_DNA"/>
</dbReference>
<name>A0A399JAW8_9MICC</name>
<keyword evidence="2" id="KW-1185">Reference proteome</keyword>
<comment type="caution">
    <text evidence="1">The sequence shown here is derived from an EMBL/GenBank/DDBJ whole genome shotgun (WGS) entry which is preliminary data.</text>
</comment>
<dbReference type="AlphaFoldDB" id="A0A399JAW8"/>
<dbReference type="RefSeq" id="WP_119424258.1">
    <property type="nucleotide sequence ID" value="NZ_QQXK01000009.1"/>
</dbReference>
<evidence type="ECO:0000313" key="1">
    <source>
        <dbReference type="EMBL" id="RII42713.1"/>
    </source>
</evidence>
<organism evidence="1 2">
    <name type="scientific">Galactobacter valiniphilus</name>
    <dbReference type="NCBI Taxonomy" id="2676122"/>
    <lineage>
        <taxon>Bacteria</taxon>
        <taxon>Bacillati</taxon>
        <taxon>Actinomycetota</taxon>
        <taxon>Actinomycetes</taxon>
        <taxon>Micrococcales</taxon>
        <taxon>Micrococcaceae</taxon>
        <taxon>Galactobacter</taxon>
    </lineage>
</organism>
<evidence type="ECO:0000313" key="2">
    <source>
        <dbReference type="Proteomes" id="UP000265419"/>
    </source>
</evidence>
<reference evidence="1 2" key="1">
    <citation type="submission" date="2018-07" db="EMBL/GenBank/DDBJ databases">
        <title>Arthrobacter sp. nov., isolated from raw cow's milk with high bacterial count.</title>
        <authorList>
            <person name="Hahne J."/>
            <person name="Isele D."/>
            <person name="Lipski A."/>
        </authorList>
    </citation>
    <scope>NUCLEOTIDE SEQUENCE [LARGE SCALE GENOMIC DNA]</scope>
    <source>
        <strain evidence="1 2">JZ R-35</strain>
    </source>
</reference>
<accession>A0A399JAW8</accession>
<gene>
    <name evidence="1" type="ORF">DWB68_06090</name>
</gene>
<protein>
    <submittedName>
        <fullName evidence="1">Uncharacterized protein</fullName>
    </submittedName>
</protein>
<dbReference type="Proteomes" id="UP000265419">
    <property type="component" value="Unassembled WGS sequence"/>
</dbReference>
<sequence length="95" mass="10057">MPAGGVTEWAGWSFTNDDFFTAAAPGRGREGNVRSRNVFAVADADEWDDKALGAGEFDSTLISEAVKLNGAKSLRVDFVSDYLVDGPQSGQVLAS</sequence>